<evidence type="ECO:0000313" key="2">
    <source>
        <dbReference type="EMBL" id="ACQ93503.1"/>
    </source>
</evidence>
<name>C4LFY6_TOLAT</name>
<evidence type="ECO:0000256" key="1">
    <source>
        <dbReference type="ARBA" id="ARBA00006479"/>
    </source>
</evidence>
<dbReference type="SUPFAM" id="SSF53067">
    <property type="entry name" value="Actin-like ATPase domain"/>
    <property type="match status" value="1"/>
</dbReference>
<dbReference type="RefSeq" id="WP_015878971.1">
    <property type="nucleotide sequence ID" value="NC_012691.1"/>
</dbReference>
<proteinExistence type="inferred from homology"/>
<protein>
    <submittedName>
        <fullName evidence="2">ROK family protein</fullName>
    </submittedName>
</protein>
<dbReference type="OrthoDB" id="8772678at2"/>
<dbReference type="STRING" id="595494.Tola_1900"/>
<organism evidence="2 3">
    <name type="scientific">Tolumonas auensis (strain DSM 9187 / NBRC 110442 / TA 4)</name>
    <dbReference type="NCBI Taxonomy" id="595494"/>
    <lineage>
        <taxon>Bacteria</taxon>
        <taxon>Pseudomonadati</taxon>
        <taxon>Pseudomonadota</taxon>
        <taxon>Gammaproteobacteria</taxon>
        <taxon>Aeromonadales</taxon>
        <taxon>Aeromonadaceae</taxon>
        <taxon>Tolumonas</taxon>
    </lineage>
</organism>
<reference evidence="2 3" key="2">
    <citation type="journal article" date="2011" name="Stand. Genomic Sci.">
        <title>Complete genome sequence of Tolumonas auensis type strain (TA 4).</title>
        <authorList>
            <person name="Chertkov O."/>
            <person name="Copeland A."/>
            <person name="Lucas S."/>
            <person name="Lapidus A."/>
            <person name="Berry K.W."/>
            <person name="Detter J.C."/>
            <person name="Del Rio T.G."/>
            <person name="Hammon N."/>
            <person name="Dalin E."/>
            <person name="Tice H."/>
            <person name="Pitluck S."/>
            <person name="Richardson P."/>
            <person name="Bruce D."/>
            <person name="Goodwin L."/>
            <person name="Han C."/>
            <person name="Tapia R."/>
            <person name="Saunders E."/>
            <person name="Schmutz J."/>
            <person name="Brettin T."/>
            <person name="Larimer F."/>
            <person name="Land M."/>
            <person name="Hauser L."/>
            <person name="Spring S."/>
            <person name="Rohde M."/>
            <person name="Kyrpides N.C."/>
            <person name="Ivanova N."/>
            <person name="Goker M."/>
            <person name="Beller H.R."/>
            <person name="Klenk H.P."/>
            <person name="Woyke T."/>
        </authorList>
    </citation>
    <scope>NUCLEOTIDE SEQUENCE [LARGE SCALE GENOMIC DNA]</scope>
    <source>
        <strain evidence="3">DSM 9187 / TA4</strain>
    </source>
</reference>
<dbReference type="KEGG" id="tau:Tola_1900"/>
<dbReference type="Proteomes" id="UP000009073">
    <property type="component" value="Chromosome"/>
</dbReference>
<keyword evidence="3" id="KW-1185">Reference proteome</keyword>
<dbReference type="InterPro" id="IPR000600">
    <property type="entry name" value="ROK"/>
</dbReference>
<dbReference type="eggNOG" id="COG1940">
    <property type="taxonomic scope" value="Bacteria"/>
</dbReference>
<reference evidence="3" key="1">
    <citation type="submission" date="2009-05" db="EMBL/GenBank/DDBJ databases">
        <title>Complete sequence of Tolumonas auensis DSM 9187.</title>
        <authorList>
            <consortium name="US DOE Joint Genome Institute"/>
            <person name="Lucas S."/>
            <person name="Copeland A."/>
            <person name="Lapidus A."/>
            <person name="Glavina del Rio T."/>
            <person name="Tice H."/>
            <person name="Bruce D."/>
            <person name="Goodwin L."/>
            <person name="Pitluck S."/>
            <person name="Chertkov O."/>
            <person name="Brettin T."/>
            <person name="Detter J.C."/>
            <person name="Han C."/>
            <person name="Larimer F."/>
            <person name="Land M."/>
            <person name="Hauser L."/>
            <person name="Kyrpides N."/>
            <person name="Mikhailova N."/>
            <person name="Spring S."/>
            <person name="Beller H."/>
        </authorList>
    </citation>
    <scope>NUCLEOTIDE SEQUENCE [LARGE SCALE GENOMIC DNA]</scope>
    <source>
        <strain evidence="3">DSM 9187 / TA4</strain>
    </source>
</reference>
<dbReference type="EMBL" id="CP001616">
    <property type="protein sequence ID" value="ACQ93503.1"/>
    <property type="molecule type" value="Genomic_DNA"/>
</dbReference>
<accession>C4LFY6</accession>
<gene>
    <name evidence="2" type="ordered locus">Tola_1900</name>
</gene>
<dbReference type="Pfam" id="PF00480">
    <property type="entry name" value="ROK"/>
    <property type="match status" value="1"/>
</dbReference>
<dbReference type="PANTHER" id="PTHR18964">
    <property type="entry name" value="ROK (REPRESSOR, ORF, KINASE) FAMILY"/>
    <property type="match status" value="1"/>
</dbReference>
<evidence type="ECO:0000313" key="3">
    <source>
        <dbReference type="Proteomes" id="UP000009073"/>
    </source>
</evidence>
<sequence length="295" mass="32054">MKSVGIDIGGTHIRCAIYDKEFNQVEHFKVANNREWTAADNLSQVVKFLEDMIVEKGYKFRSIGVGAPGPLSTRTGTIINPPNLNETWHNFSIVDFFEKETGFKTTLNNDANLAGLAEATLGAGTQYKTVFYITMSTGIGGGYIREKKIINGSNSAAAEIYNLIVNEQSERRGGVNPGAINEQCSGTGIALISKKKYGKELNSKEVFDLYRIGDPTASDIVEQVVDGIARAIGNISCIVDPDVFVLGGAIALHNPDLVERITLRAKQYVIFPDYLRVELAEFGDNAGLMGAALLP</sequence>
<dbReference type="Gene3D" id="3.30.420.40">
    <property type="match status" value="2"/>
</dbReference>
<comment type="similarity">
    <text evidence="1">Belongs to the ROK (NagC/XylR) family.</text>
</comment>
<dbReference type="InterPro" id="IPR043129">
    <property type="entry name" value="ATPase_NBD"/>
</dbReference>
<dbReference type="PANTHER" id="PTHR18964:SF149">
    <property type="entry name" value="BIFUNCTIONAL UDP-N-ACETYLGLUCOSAMINE 2-EPIMERASE_N-ACETYLMANNOSAMINE KINASE"/>
    <property type="match status" value="1"/>
</dbReference>
<dbReference type="AlphaFoldDB" id="C4LFY6"/>
<dbReference type="HOGENOM" id="CLU_036604_0_1_6"/>